<dbReference type="Pfam" id="PF00266">
    <property type="entry name" value="Aminotran_5"/>
    <property type="match status" value="1"/>
</dbReference>
<accession>A0AAD4F357</accession>
<dbReference type="GO" id="GO:0008265">
    <property type="term" value="F:molybdenum cofactor sulfurtransferase activity"/>
    <property type="evidence" value="ECO:0007669"/>
    <property type="project" value="TreeGrafter"/>
</dbReference>
<evidence type="ECO:0000259" key="1">
    <source>
        <dbReference type="Pfam" id="PF00266"/>
    </source>
</evidence>
<proteinExistence type="predicted"/>
<dbReference type="InterPro" id="IPR015424">
    <property type="entry name" value="PyrdxlP-dep_Trfase"/>
</dbReference>
<dbReference type="AlphaFoldDB" id="A0AAD4F357"/>
<dbReference type="Proteomes" id="UP001197093">
    <property type="component" value="Unassembled WGS sequence"/>
</dbReference>
<comment type="caution">
    <text evidence="2">The sequence shown here is derived from an EMBL/GenBank/DDBJ whole genome shotgun (WGS) entry which is preliminary data.</text>
</comment>
<keyword evidence="3" id="KW-1185">Reference proteome</keyword>
<dbReference type="PANTHER" id="PTHR14237">
    <property type="entry name" value="MOLYBDOPTERIN COFACTOR SULFURASE MOSC"/>
    <property type="match status" value="1"/>
</dbReference>
<dbReference type="PANTHER" id="PTHR14237:SF80">
    <property type="entry name" value="MOLYBDENUM COFACTOR SULFURASE"/>
    <property type="match status" value="1"/>
</dbReference>
<gene>
    <name evidence="2" type="ORF">NEMBOFW57_002563</name>
</gene>
<name>A0AAD4F357_9PEZI</name>
<dbReference type="GO" id="GO:0043545">
    <property type="term" value="P:molybdopterin cofactor metabolic process"/>
    <property type="evidence" value="ECO:0007669"/>
    <property type="project" value="TreeGrafter"/>
</dbReference>
<dbReference type="Gene3D" id="3.40.640.10">
    <property type="entry name" value="Type I PLP-dependent aspartate aminotransferase-like (Major domain)"/>
    <property type="match status" value="1"/>
</dbReference>
<feature type="domain" description="Aminotransferase class V" evidence="1">
    <location>
        <begin position="63"/>
        <end position="150"/>
    </location>
</feature>
<organism evidence="2 3">
    <name type="scientific">Staphylotrichum longicolle</name>
    <dbReference type="NCBI Taxonomy" id="669026"/>
    <lineage>
        <taxon>Eukaryota</taxon>
        <taxon>Fungi</taxon>
        <taxon>Dikarya</taxon>
        <taxon>Ascomycota</taxon>
        <taxon>Pezizomycotina</taxon>
        <taxon>Sordariomycetes</taxon>
        <taxon>Sordariomycetidae</taxon>
        <taxon>Sordariales</taxon>
        <taxon>Chaetomiaceae</taxon>
        <taxon>Staphylotrichum</taxon>
    </lineage>
</organism>
<dbReference type="EMBL" id="JAHCVI010000001">
    <property type="protein sequence ID" value="KAG7292528.1"/>
    <property type="molecule type" value="Genomic_DNA"/>
</dbReference>
<reference evidence="2" key="1">
    <citation type="submission" date="2023-02" db="EMBL/GenBank/DDBJ databases">
        <authorList>
            <person name="Palmer J.M."/>
        </authorList>
    </citation>
    <scope>NUCLEOTIDE SEQUENCE</scope>
    <source>
        <strain evidence="2">FW57</strain>
    </source>
</reference>
<sequence>MWRHTASVAYTRCPFDVDAELSAPPDYRWQVVVSGNDTSSQSPYSKPVELIREEEYPHMNQGTYLDHSGTTIYARSTIQRTTHLLLTNLYGNPHSANRPAELSGDVVDAVRLKALRFLGADPAHYDLVFTANATAAIKLVADAFRDLAELTRAGTFWYGYHREAHTSLVGVRELVKGGALHHRCFEGDAEVEAWLSAAGDSSTADDGGGGGCGGPQGGLGTGTGLGLGLFAYPGQSNLTGRRLPLEWAGRLRAAGKGGGRLRDTYCLMDAAALAMTSPMGGVFADPEAAPDFVCVSFYKVFGFPDLGGLVVRKESGHILALRKYFGGGTVSMHHCARRSN</sequence>
<protein>
    <recommendedName>
        <fullName evidence="1">Aminotransferase class V domain-containing protein</fullName>
    </recommendedName>
</protein>
<evidence type="ECO:0000313" key="2">
    <source>
        <dbReference type="EMBL" id="KAG7292528.1"/>
    </source>
</evidence>
<evidence type="ECO:0000313" key="3">
    <source>
        <dbReference type="Proteomes" id="UP001197093"/>
    </source>
</evidence>
<dbReference type="InterPro" id="IPR015421">
    <property type="entry name" value="PyrdxlP-dep_Trfase_major"/>
</dbReference>
<dbReference type="InterPro" id="IPR000192">
    <property type="entry name" value="Aminotrans_V_dom"/>
</dbReference>
<dbReference type="SUPFAM" id="SSF53383">
    <property type="entry name" value="PLP-dependent transferases"/>
    <property type="match status" value="1"/>
</dbReference>